<evidence type="ECO:0000256" key="2">
    <source>
        <dbReference type="ARBA" id="ARBA00004236"/>
    </source>
</evidence>
<dbReference type="Pfam" id="PF10099">
    <property type="entry name" value="RskA_C"/>
    <property type="match status" value="1"/>
</dbReference>
<accession>A0ABY4GIH8</accession>
<gene>
    <name evidence="10" type="ORF">MUN87_15030</name>
</gene>
<evidence type="ECO:0000256" key="7">
    <source>
        <dbReference type="ARBA" id="ARBA00029829"/>
    </source>
</evidence>
<evidence type="ECO:0000313" key="11">
    <source>
        <dbReference type="Proteomes" id="UP000831537"/>
    </source>
</evidence>
<keyword evidence="5" id="KW-1133">Transmembrane helix</keyword>
<organism evidence="10 11">
    <name type="scientific">Gracilibacillus salinarum</name>
    <dbReference type="NCBI Taxonomy" id="2932255"/>
    <lineage>
        <taxon>Bacteria</taxon>
        <taxon>Bacillati</taxon>
        <taxon>Bacillota</taxon>
        <taxon>Bacilli</taxon>
        <taxon>Bacillales</taxon>
        <taxon>Bacillaceae</taxon>
        <taxon>Gracilibacillus</taxon>
    </lineage>
</organism>
<dbReference type="PANTHER" id="PTHR37461">
    <property type="entry name" value="ANTI-SIGMA-K FACTOR RSKA"/>
    <property type="match status" value="1"/>
</dbReference>
<dbReference type="RefSeq" id="WP_244741356.1">
    <property type="nucleotide sequence ID" value="NZ_CP095071.1"/>
</dbReference>
<keyword evidence="3" id="KW-1003">Cell membrane</keyword>
<evidence type="ECO:0000256" key="8">
    <source>
        <dbReference type="ARBA" id="ARBA00030803"/>
    </source>
</evidence>
<dbReference type="Gene3D" id="1.10.10.1320">
    <property type="entry name" value="Anti-sigma factor, zinc-finger domain"/>
    <property type="match status" value="1"/>
</dbReference>
<dbReference type="InterPro" id="IPR018764">
    <property type="entry name" value="RskA_C"/>
</dbReference>
<feature type="domain" description="Anti-sigma K factor RskA C-terminal" evidence="9">
    <location>
        <begin position="103"/>
        <end position="240"/>
    </location>
</feature>
<sequence>MNKQCEKVINYFNDQLTEIEIEQFEEHLASCDTCQEELKELQELTEDLPFISEPVTPNEGMKDRVLGNILQEEQETTAEAVTPIVRTEQQPKRKFQKWIQNGLAAALVLSLIGNIYLLNQPADSPGNETAATIDEIINSVTLEDTEIMNAAGRASIVENNGEKVLLVQAENLQEIEGDQAYQVWLLEEEKPYRAGTFVPNQVGEGAVAFSLSELEESNVNWDTIAITLEPSADNQEPQGDIILAAGIES</sequence>
<proteinExistence type="predicted"/>
<dbReference type="EMBL" id="CP095071">
    <property type="protein sequence ID" value="UOQ84039.1"/>
    <property type="molecule type" value="Genomic_DNA"/>
</dbReference>
<keyword evidence="11" id="KW-1185">Reference proteome</keyword>
<comment type="subcellular location">
    <subcellularLocation>
        <location evidence="2">Cell membrane</location>
    </subcellularLocation>
    <subcellularLocation>
        <location evidence="1">Membrane</location>
        <topology evidence="1">Single-pass membrane protein</topology>
    </subcellularLocation>
</comment>
<evidence type="ECO:0000256" key="1">
    <source>
        <dbReference type="ARBA" id="ARBA00004167"/>
    </source>
</evidence>
<evidence type="ECO:0000259" key="9">
    <source>
        <dbReference type="Pfam" id="PF10099"/>
    </source>
</evidence>
<protein>
    <recommendedName>
        <fullName evidence="8">Regulator of SigK</fullName>
    </recommendedName>
    <alternativeName>
        <fullName evidence="7">Sigma-K anti-sigma factor RskA</fullName>
    </alternativeName>
</protein>
<evidence type="ECO:0000256" key="5">
    <source>
        <dbReference type="ARBA" id="ARBA00022989"/>
    </source>
</evidence>
<reference evidence="10 11" key="1">
    <citation type="submission" date="2022-04" db="EMBL/GenBank/DDBJ databases">
        <title>Gracilibacillus sp. isolated from saltern.</title>
        <authorList>
            <person name="Won M."/>
            <person name="Lee C.-M."/>
            <person name="Woen H.-Y."/>
            <person name="Kwon S.-W."/>
        </authorList>
    </citation>
    <scope>NUCLEOTIDE SEQUENCE [LARGE SCALE GENOMIC DNA]</scope>
    <source>
        <strain evidence="10 11">SSPM10-3</strain>
    </source>
</reference>
<dbReference type="InterPro" id="IPR041916">
    <property type="entry name" value="Anti_sigma_zinc_sf"/>
</dbReference>
<dbReference type="InterPro" id="IPR051474">
    <property type="entry name" value="Anti-sigma-K/W_factor"/>
</dbReference>
<evidence type="ECO:0000256" key="3">
    <source>
        <dbReference type="ARBA" id="ARBA00022475"/>
    </source>
</evidence>
<evidence type="ECO:0000256" key="6">
    <source>
        <dbReference type="ARBA" id="ARBA00023136"/>
    </source>
</evidence>
<name>A0ABY4GIH8_9BACI</name>
<dbReference type="Proteomes" id="UP000831537">
    <property type="component" value="Chromosome"/>
</dbReference>
<evidence type="ECO:0000256" key="4">
    <source>
        <dbReference type="ARBA" id="ARBA00022692"/>
    </source>
</evidence>
<keyword evidence="6" id="KW-0472">Membrane</keyword>
<dbReference type="PANTHER" id="PTHR37461:SF1">
    <property type="entry name" value="ANTI-SIGMA-K FACTOR RSKA"/>
    <property type="match status" value="1"/>
</dbReference>
<keyword evidence="4" id="KW-0812">Transmembrane</keyword>
<evidence type="ECO:0000313" key="10">
    <source>
        <dbReference type="EMBL" id="UOQ84039.1"/>
    </source>
</evidence>